<organism evidence="2 3">
    <name type="scientific">Andalucia godoyi</name>
    <name type="common">Flagellate</name>
    <dbReference type="NCBI Taxonomy" id="505711"/>
    <lineage>
        <taxon>Eukaryota</taxon>
        <taxon>Discoba</taxon>
        <taxon>Jakobida</taxon>
        <taxon>Andalucina</taxon>
        <taxon>Andaluciidae</taxon>
        <taxon>Andalucia</taxon>
    </lineage>
</organism>
<feature type="region of interest" description="Disordered" evidence="1">
    <location>
        <begin position="227"/>
        <end position="304"/>
    </location>
</feature>
<gene>
    <name evidence="2" type="ORF">ANDGO_05744</name>
</gene>
<protein>
    <submittedName>
        <fullName evidence="2">Putative mitochondrial protein</fullName>
    </submittedName>
</protein>
<dbReference type="AlphaFoldDB" id="A0A8K0AIX9"/>
<reference evidence="2" key="1">
    <citation type="submission" date="2019-09" db="EMBL/GenBank/DDBJ databases">
        <title>The Mitochondrial Proteome of the Jakobid, Andalucia godoyi, a Protist With the Most Gene-Rich and Bacteria-Like Mitochondrial Genome.</title>
        <authorList>
            <person name="Gray M.W."/>
            <person name="Burger G."/>
            <person name="Derelle R."/>
            <person name="Klimes V."/>
            <person name="Leger M."/>
            <person name="Sarrasin M."/>
            <person name="Vlcek C."/>
            <person name="Roger A.J."/>
            <person name="Elias M."/>
            <person name="Lang B.F."/>
        </authorList>
    </citation>
    <scope>NUCLEOTIDE SEQUENCE</scope>
    <source>
        <strain evidence="2">And28</strain>
    </source>
</reference>
<keyword evidence="3" id="KW-1185">Reference proteome</keyword>
<sequence>MLLLKGQSPFFRTQWARARKLARQVIAEETAPRPYVPVRAQAPELGMREYAEMRRLHRAVATAFPAKRLAVMYHTTEEHVGRVLDMDERKFQETYVQPFLQRMYLRTLSFRQQDDLLNEFRTLRSRSRFLYDRFVKAKQECAAQRGKVLGASAVHTEPAQSHYAPEVPVQQTELAEMRRALPDGDAFMDQGLRVHKDDRTVVAEYDFSRSFAEFRAFLEMHPHVRELGYDGPQHQHQHQHQHQQPKEGAEEEHDPASVESTEGAGFAGGAQETLVGDRAHNDGCESPQRSEASAFRDDVRSFFQ</sequence>
<dbReference type="Proteomes" id="UP000799049">
    <property type="component" value="Unassembled WGS sequence"/>
</dbReference>
<dbReference type="EMBL" id="VRVR01000059">
    <property type="protein sequence ID" value="KAF0852154.1"/>
    <property type="molecule type" value="Genomic_DNA"/>
</dbReference>
<evidence type="ECO:0000313" key="2">
    <source>
        <dbReference type="EMBL" id="KAF0852154.1"/>
    </source>
</evidence>
<comment type="caution">
    <text evidence="2">The sequence shown here is derived from an EMBL/GenBank/DDBJ whole genome shotgun (WGS) entry which is preliminary data.</text>
</comment>
<evidence type="ECO:0000256" key="1">
    <source>
        <dbReference type="SAM" id="MobiDB-lite"/>
    </source>
</evidence>
<name>A0A8K0AIX9_ANDGO</name>
<evidence type="ECO:0000313" key="3">
    <source>
        <dbReference type="Proteomes" id="UP000799049"/>
    </source>
</evidence>
<accession>A0A8K0AIX9</accession>
<proteinExistence type="predicted"/>
<feature type="compositionally biased region" description="Basic and acidic residues" evidence="1">
    <location>
        <begin position="294"/>
        <end position="304"/>
    </location>
</feature>